<feature type="compositionally biased region" description="Polar residues" evidence="1">
    <location>
        <begin position="390"/>
        <end position="411"/>
    </location>
</feature>
<dbReference type="HOGENOM" id="CLU_286682_0_0_1"/>
<feature type="compositionally biased region" description="Low complexity" evidence="1">
    <location>
        <begin position="492"/>
        <end position="502"/>
    </location>
</feature>
<name>K1WZP3_MARBU</name>
<feature type="region of interest" description="Disordered" evidence="1">
    <location>
        <begin position="390"/>
        <end position="505"/>
    </location>
</feature>
<reference evidence="2 3" key="1">
    <citation type="journal article" date="2012" name="BMC Genomics">
        <title>Sequencing the genome of Marssonina brunnea reveals fungus-poplar co-evolution.</title>
        <authorList>
            <person name="Zhu S."/>
            <person name="Cao Y.-Z."/>
            <person name="Jiang C."/>
            <person name="Tan B.-Y."/>
            <person name="Wang Z."/>
            <person name="Feng S."/>
            <person name="Zhang L."/>
            <person name="Su X.-H."/>
            <person name="Brejova B."/>
            <person name="Vinar T."/>
            <person name="Xu M."/>
            <person name="Wang M.-X."/>
            <person name="Zhang S.-G."/>
            <person name="Huang M.-R."/>
            <person name="Wu R."/>
            <person name="Zhou Y."/>
        </authorList>
    </citation>
    <scope>NUCLEOTIDE SEQUENCE [LARGE SCALE GENOMIC DNA]</scope>
    <source>
        <strain evidence="2 3">MB_m1</strain>
    </source>
</reference>
<dbReference type="AlphaFoldDB" id="K1WZP3"/>
<evidence type="ECO:0000313" key="2">
    <source>
        <dbReference type="EMBL" id="EKD18466.1"/>
    </source>
</evidence>
<gene>
    <name evidence="2" type="ORF">MBM_03459</name>
</gene>
<sequence>MPAYETLWKFQGLAPPPQVEGYPKTAVLERFLQKSHLSWSPFSLTRGQRNADDNNSTLTANAKRVRRNSSRPTPDDAEQFIIVPSRSRRNRVSIGTETKREEFDHLPPLVSENSTLPIDPASKASVEVAQKAMEVWKKLQHSTRDVEIKQSPALTSEADYKISSHSSTSGHKPSSIGDQQGHPASASTSVSYAPTPEIPPKDNGIDVKTPTSDTQIDKRSVSRHSNQNRAQPHFSSMTQPTERKQRTPLPSQRDKSPPHEIERDMLISTMQPAEAFSSNNVDSGGSEDETNQVPGNVVDYLASRTNESPRHGSARASWEPASEIRDERNSQGQSPALEVDGRIPMPQSLPVTASQFHSPAANPACSPGIIHSCPPTNVVLSKAMRESGPLNTFPSAFSGMNTDSLDQQRSQPAKRRGRKPANDEGGKSQRDIVASTILSQSQMVPSTNVHTENRGWGSSAILTGSPRGGSPTIPHGYDQSHQPQPPRPSASPPLAASSQPPEQYRPPAVIFTLDNRAESLLTTADAQAFVETFTQNSRVVLSNSYPIRVEPIGVIMWQNWPGFSKWYMENTGVAETGDLRFELIDVHWQPEKSFVVPEGSLHYFRTLKQYIWDLYWVASNMNKGPGMFRVSISQFQSRAVTGTAPGSPSTRGWKATNSNKVEVPVNTATSMNLQNIMLVPDSHAPSRRSPQAFPHQASHSSSSGPLPNRTGMSEPKYPVWESSRSSPINVSRGLSSLKSQSFSSEFSPNDFQQHNRMVSGSDKRSSEPQRPFSPVATRRSLPEAITLGDFARSIAHRYEFEVLDHESTALDELPYKTGSEVCGAIIDRRSGRGMVTLTGKGYTTTNIATNPDEAGDRYREISIHPKQTCTLRGGAVVHYYRHRRPGLQPPAPAAATWKKPPPQPEPEARNRDDDVSPGSTTLSQPGRRGPGPPSRQLYPSSCTAAPRPQQLDIIIRIQVSASGKFSAPFPRSVLQRPHLTTADFFAWFAAESRHCLPHGPPHLRFTFKDAMPGPSATEVERGNEDHFNYMRRDIRAVCEKARSYCPELREFGVLVTVPGWVEEGGQGGEEEPEDEDW</sequence>
<organism evidence="2 3">
    <name type="scientific">Marssonina brunnea f. sp. multigermtubi (strain MB_m1)</name>
    <name type="common">Marssonina leaf spot fungus</name>
    <dbReference type="NCBI Taxonomy" id="1072389"/>
    <lineage>
        <taxon>Eukaryota</taxon>
        <taxon>Fungi</taxon>
        <taxon>Dikarya</taxon>
        <taxon>Ascomycota</taxon>
        <taxon>Pezizomycotina</taxon>
        <taxon>Leotiomycetes</taxon>
        <taxon>Helotiales</taxon>
        <taxon>Drepanopezizaceae</taxon>
        <taxon>Drepanopeziza</taxon>
    </lineage>
</organism>
<feature type="compositionally biased region" description="Polar residues" evidence="1">
    <location>
        <begin position="749"/>
        <end position="758"/>
    </location>
</feature>
<evidence type="ECO:0000313" key="3">
    <source>
        <dbReference type="Proteomes" id="UP000006753"/>
    </source>
</evidence>
<feature type="compositionally biased region" description="Low complexity" evidence="1">
    <location>
        <begin position="731"/>
        <end position="747"/>
    </location>
</feature>
<dbReference type="EMBL" id="JH921433">
    <property type="protein sequence ID" value="EKD18466.1"/>
    <property type="molecule type" value="Genomic_DNA"/>
</dbReference>
<proteinExistence type="predicted"/>
<protein>
    <submittedName>
        <fullName evidence="2">Uncharacterized protein</fullName>
    </submittedName>
</protein>
<feature type="region of interest" description="Disordered" evidence="1">
    <location>
        <begin position="43"/>
        <end position="76"/>
    </location>
</feature>
<feature type="compositionally biased region" description="Polar residues" evidence="1">
    <location>
        <begin position="43"/>
        <end position="60"/>
    </location>
</feature>
<feature type="region of interest" description="Disordered" evidence="1">
    <location>
        <begin position="140"/>
        <end position="258"/>
    </location>
</feature>
<dbReference type="InParanoid" id="K1WZP3"/>
<feature type="compositionally biased region" description="Polar residues" evidence="1">
    <location>
        <begin position="223"/>
        <end position="240"/>
    </location>
</feature>
<feature type="compositionally biased region" description="Basic and acidic residues" evidence="1">
    <location>
        <begin position="420"/>
        <end position="430"/>
    </location>
</feature>
<evidence type="ECO:0000256" key="1">
    <source>
        <dbReference type="SAM" id="MobiDB-lite"/>
    </source>
</evidence>
<feature type="region of interest" description="Disordered" evidence="1">
    <location>
        <begin position="681"/>
        <end position="776"/>
    </location>
</feature>
<feature type="region of interest" description="Disordered" evidence="1">
    <location>
        <begin position="304"/>
        <end position="339"/>
    </location>
</feature>
<feature type="region of interest" description="Disordered" evidence="1">
    <location>
        <begin position="96"/>
        <end position="117"/>
    </location>
</feature>
<feature type="compositionally biased region" description="Polar residues" evidence="1">
    <location>
        <begin position="436"/>
        <end position="450"/>
    </location>
</feature>
<dbReference type="Proteomes" id="UP000006753">
    <property type="component" value="Unassembled WGS sequence"/>
</dbReference>
<dbReference type="KEGG" id="mbe:MBM_03459"/>
<feature type="compositionally biased region" description="Low complexity" evidence="1">
    <location>
        <begin position="161"/>
        <end position="177"/>
    </location>
</feature>
<keyword evidence="3" id="KW-1185">Reference proteome</keyword>
<feature type="region of interest" description="Disordered" evidence="1">
    <location>
        <begin position="884"/>
        <end position="943"/>
    </location>
</feature>
<accession>K1WZP3</accession>
<dbReference type="OrthoDB" id="3437747at2759"/>